<protein>
    <submittedName>
        <fullName evidence="5">Uncharacterized protein</fullName>
    </submittedName>
</protein>
<dbReference type="EMBL" id="JARKIK010000079">
    <property type="protein sequence ID" value="KAK8726534.1"/>
    <property type="molecule type" value="Genomic_DNA"/>
</dbReference>
<reference evidence="5 6" key="1">
    <citation type="journal article" date="2024" name="BMC Genomics">
        <title>Genome assembly of redclaw crayfish (Cherax quadricarinatus) provides insights into its immune adaptation and hypoxia tolerance.</title>
        <authorList>
            <person name="Liu Z."/>
            <person name="Zheng J."/>
            <person name="Li H."/>
            <person name="Fang K."/>
            <person name="Wang S."/>
            <person name="He J."/>
            <person name="Zhou D."/>
            <person name="Weng S."/>
            <person name="Chi M."/>
            <person name="Gu Z."/>
            <person name="He J."/>
            <person name="Li F."/>
            <person name="Wang M."/>
        </authorList>
    </citation>
    <scope>NUCLEOTIDE SEQUENCE [LARGE SCALE GENOMIC DNA]</scope>
    <source>
        <strain evidence="5">ZL_2023a</strain>
    </source>
</reference>
<dbReference type="Proteomes" id="UP001445076">
    <property type="component" value="Unassembled WGS sequence"/>
</dbReference>
<proteinExistence type="inferred from homology"/>
<keyword evidence="6" id="KW-1185">Reference proteome</keyword>
<dbReference type="PANTHER" id="PTHR38537">
    <property type="entry name" value="JITTERBUG, ISOFORM N"/>
    <property type="match status" value="1"/>
</dbReference>
<dbReference type="InterPro" id="IPR014756">
    <property type="entry name" value="Ig_E-set"/>
</dbReference>
<gene>
    <name evidence="5" type="ORF">OTU49_010295</name>
</gene>
<dbReference type="InterPro" id="IPR001298">
    <property type="entry name" value="Filamin/ABP280_rpt"/>
</dbReference>
<dbReference type="PROSITE" id="PS50194">
    <property type="entry name" value="FILAMIN_REPEAT"/>
    <property type="match status" value="1"/>
</dbReference>
<evidence type="ECO:0000256" key="4">
    <source>
        <dbReference type="SAM" id="MobiDB-lite"/>
    </source>
</evidence>
<feature type="compositionally biased region" description="Low complexity" evidence="4">
    <location>
        <begin position="59"/>
        <end position="70"/>
    </location>
</feature>
<accession>A0AAW0W990</accession>
<feature type="region of interest" description="Disordered" evidence="4">
    <location>
        <begin position="131"/>
        <end position="150"/>
    </location>
</feature>
<dbReference type="EMBL" id="JARKIK010000079">
    <property type="protein sequence ID" value="KAK8726541.1"/>
    <property type="molecule type" value="Genomic_DNA"/>
</dbReference>
<dbReference type="SMART" id="SM00557">
    <property type="entry name" value="IG_FLMN"/>
    <property type="match status" value="1"/>
</dbReference>
<comment type="similarity">
    <text evidence="1">Belongs to the filamin family.</text>
</comment>
<sequence length="304" mass="32827">MRTVIQTLSGCYRGEFPHVPVSGASGTTSRVVRKDLGDLISLKELRRSSLPEILSLLPTSESPSPEFESPVDISHTSCHQTSSDTTALLPHPQTIITEDSVYAKHSSCESAVLSSDSANFSLEGVVSTDTSGKGDIQTHSQDAVECSQSKSDRVLTDVSTVVEEANIDLSSEDEKEEEEEIQVDDKDYEGDREEEAEDKEEKTRGGQGEDRCGCRAYGDGLAWGTILDTNSFIIDTVAADQGEVRVSVEGTSEGLVSGTEVYPVEDSPGVYQVLYRVTTPGHYQVVITWDGQHIPGSPFTCVVG</sequence>
<evidence type="ECO:0000313" key="5">
    <source>
        <dbReference type="EMBL" id="KAK8726532.1"/>
    </source>
</evidence>
<dbReference type="GO" id="GO:0051015">
    <property type="term" value="F:actin filament binding"/>
    <property type="evidence" value="ECO:0007669"/>
    <property type="project" value="InterPro"/>
</dbReference>
<evidence type="ECO:0000256" key="3">
    <source>
        <dbReference type="PROSITE-ProRule" id="PRU00087"/>
    </source>
</evidence>
<feature type="compositionally biased region" description="Basic and acidic residues" evidence="4">
    <location>
        <begin position="199"/>
        <end position="209"/>
    </location>
</feature>
<dbReference type="InterPro" id="IPR013783">
    <property type="entry name" value="Ig-like_fold"/>
</dbReference>
<dbReference type="PANTHER" id="PTHR38537:SF8">
    <property type="entry name" value="FILAMIN-A"/>
    <property type="match status" value="1"/>
</dbReference>
<reference evidence="5" key="2">
    <citation type="submission" date="2024-01" db="EMBL/GenBank/DDBJ databases">
        <authorList>
            <person name="He J."/>
            <person name="Wang M."/>
            <person name="Zheng J."/>
            <person name="Liu Z."/>
        </authorList>
    </citation>
    <scope>NUCLEOTIDE SEQUENCE</scope>
    <source>
        <strain evidence="5">ZL_2023a</strain>
        <tissue evidence="5">Muscle</tissue>
    </source>
</reference>
<dbReference type="SUPFAM" id="SSF81296">
    <property type="entry name" value="E set domains"/>
    <property type="match status" value="1"/>
</dbReference>
<dbReference type="InterPro" id="IPR044801">
    <property type="entry name" value="Filamin"/>
</dbReference>
<feature type="compositionally biased region" description="Polar residues" evidence="4">
    <location>
        <begin position="74"/>
        <end position="86"/>
    </location>
</feature>
<dbReference type="GO" id="GO:0030036">
    <property type="term" value="P:actin cytoskeleton organization"/>
    <property type="evidence" value="ECO:0007669"/>
    <property type="project" value="InterPro"/>
</dbReference>
<evidence type="ECO:0000256" key="2">
    <source>
        <dbReference type="ARBA" id="ARBA00022737"/>
    </source>
</evidence>
<feature type="compositionally biased region" description="Polar residues" evidence="4">
    <location>
        <begin position="131"/>
        <end position="149"/>
    </location>
</feature>
<name>A0AAW0W990_CHEQU</name>
<organism evidence="5 6">
    <name type="scientific">Cherax quadricarinatus</name>
    <name type="common">Australian red claw crayfish</name>
    <dbReference type="NCBI Taxonomy" id="27406"/>
    <lineage>
        <taxon>Eukaryota</taxon>
        <taxon>Metazoa</taxon>
        <taxon>Ecdysozoa</taxon>
        <taxon>Arthropoda</taxon>
        <taxon>Crustacea</taxon>
        <taxon>Multicrustacea</taxon>
        <taxon>Malacostraca</taxon>
        <taxon>Eumalacostraca</taxon>
        <taxon>Eucarida</taxon>
        <taxon>Decapoda</taxon>
        <taxon>Pleocyemata</taxon>
        <taxon>Astacidea</taxon>
        <taxon>Parastacoidea</taxon>
        <taxon>Parastacidae</taxon>
        <taxon>Cherax</taxon>
    </lineage>
</organism>
<feature type="region of interest" description="Disordered" evidence="4">
    <location>
        <begin position="59"/>
        <end position="86"/>
    </location>
</feature>
<feature type="compositionally biased region" description="Acidic residues" evidence="4">
    <location>
        <begin position="170"/>
        <end position="198"/>
    </location>
</feature>
<feature type="region of interest" description="Disordered" evidence="4">
    <location>
        <begin position="164"/>
        <end position="209"/>
    </location>
</feature>
<dbReference type="Pfam" id="PF00630">
    <property type="entry name" value="Filamin"/>
    <property type="match status" value="1"/>
</dbReference>
<feature type="repeat" description="Filamin" evidence="3">
    <location>
        <begin position="206"/>
        <end position="303"/>
    </location>
</feature>
<dbReference type="AlphaFoldDB" id="A0AAW0W990"/>
<evidence type="ECO:0000256" key="1">
    <source>
        <dbReference type="ARBA" id="ARBA00009238"/>
    </source>
</evidence>
<evidence type="ECO:0000313" key="6">
    <source>
        <dbReference type="Proteomes" id="UP001445076"/>
    </source>
</evidence>
<dbReference type="EMBL" id="JARKIK010000079">
    <property type="protein sequence ID" value="KAK8726532.1"/>
    <property type="molecule type" value="Genomic_DNA"/>
</dbReference>
<dbReference type="Gene3D" id="2.60.40.10">
    <property type="entry name" value="Immunoglobulins"/>
    <property type="match status" value="1"/>
</dbReference>
<dbReference type="InterPro" id="IPR017868">
    <property type="entry name" value="Filamin/ABP280_repeat-like"/>
</dbReference>
<comment type="caution">
    <text evidence="5">The sequence shown here is derived from an EMBL/GenBank/DDBJ whole genome shotgun (WGS) entry which is preliminary data.</text>
</comment>
<keyword evidence="2" id="KW-0677">Repeat</keyword>